<dbReference type="Proteomes" id="UP000283589">
    <property type="component" value="Unassembled WGS sequence"/>
</dbReference>
<evidence type="ECO:0000256" key="4">
    <source>
        <dbReference type="ARBA" id="ARBA00022692"/>
    </source>
</evidence>
<keyword evidence="4 7" id="KW-0812">Transmembrane</keyword>
<evidence type="ECO:0000256" key="2">
    <source>
        <dbReference type="ARBA" id="ARBA00022448"/>
    </source>
</evidence>
<evidence type="ECO:0000256" key="6">
    <source>
        <dbReference type="ARBA" id="ARBA00023237"/>
    </source>
</evidence>
<evidence type="ECO:0000256" key="1">
    <source>
        <dbReference type="ARBA" id="ARBA00004571"/>
    </source>
</evidence>
<dbReference type="AlphaFoldDB" id="A0A412WWG0"/>
<dbReference type="RefSeq" id="WP_118261240.1">
    <property type="nucleotide sequence ID" value="NZ_CALBWO010000026.1"/>
</dbReference>
<dbReference type="InterPro" id="IPR023997">
    <property type="entry name" value="TonB-dep_OMP_SusC/RagA_CS"/>
</dbReference>
<evidence type="ECO:0000313" key="10">
    <source>
        <dbReference type="Proteomes" id="UP000283589"/>
    </source>
</evidence>
<dbReference type="InterPro" id="IPR036942">
    <property type="entry name" value="Beta-barrel_TonB_sf"/>
</dbReference>
<evidence type="ECO:0000256" key="3">
    <source>
        <dbReference type="ARBA" id="ARBA00022452"/>
    </source>
</evidence>
<dbReference type="InterPro" id="IPR012910">
    <property type="entry name" value="Plug_dom"/>
</dbReference>
<protein>
    <submittedName>
        <fullName evidence="9">SusC/RagA family TonB-linked outer membrane protein</fullName>
    </submittedName>
</protein>
<comment type="caution">
    <text evidence="9">The sequence shown here is derived from an EMBL/GenBank/DDBJ whole genome shotgun (WGS) entry which is preliminary data.</text>
</comment>
<evidence type="ECO:0000313" key="9">
    <source>
        <dbReference type="EMBL" id="RGV31743.1"/>
    </source>
</evidence>
<proteinExistence type="inferred from homology"/>
<reference evidence="9 10" key="1">
    <citation type="submission" date="2018-08" db="EMBL/GenBank/DDBJ databases">
        <title>A genome reference for cultivated species of the human gut microbiota.</title>
        <authorList>
            <person name="Zou Y."/>
            <person name="Xue W."/>
            <person name="Luo G."/>
        </authorList>
    </citation>
    <scope>NUCLEOTIDE SEQUENCE [LARGE SCALE GENOMIC DNA]</scope>
    <source>
        <strain evidence="9 10">AF14-49</strain>
    </source>
</reference>
<comment type="subcellular location">
    <subcellularLocation>
        <location evidence="1 7">Cell outer membrane</location>
        <topology evidence="1 7">Multi-pass membrane protein</topology>
    </subcellularLocation>
</comment>
<dbReference type="InterPro" id="IPR023996">
    <property type="entry name" value="TonB-dep_OMP_SusC/RagA"/>
</dbReference>
<keyword evidence="3 7" id="KW-1134">Transmembrane beta strand</keyword>
<dbReference type="SUPFAM" id="SSF56935">
    <property type="entry name" value="Porins"/>
    <property type="match status" value="1"/>
</dbReference>
<evidence type="ECO:0000256" key="7">
    <source>
        <dbReference type="PROSITE-ProRule" id="PRU01360"/>
    </source>
</evidence>
<dbReference type="Pfam" id="PF13715">
    <property type="entry name" value="CarbopepD_reg_2"/>
    <property type="match status" value="1"/>
</dbReference>
<dbReference type="NCBIfam" id="TIGR04056">
    <property type="entry name" value="OMP_RagA_SusC"/>
    <property type="match status" value="1"/>
</dbReference>
<evidence type="ECO:0000256" key="5">
    <source>
        <dbReference type="ARBA" id="ARBA00023136"/>
    </source>
</evidence>
<feature type="domain" description="TonB-dependent receptor plug" evidence="8">
    <location>
        <begin position="210"/>
        <end position="332"/>
    </location>
</feature>
<keyword evidence="2 7" id="KW-0813">Transport</keyword>
<dbReference type="GO" id="GO:0009279">
    <property type="term" value="C:cell outer membrane"/>
    <property type="evidence" value="ECO:0007669"/>
    <property type="project" value="UniProtKB-SubCell"/>
</dbReference>
<dbReference type="Gene3D" id="2.170.130.10">
    <property type="entry name" value="TonB-dependent receptor, plug domain"/>
    <property type="match status" value="1"/>
</dbReference>
<name>A0A412WWG0_9BACT</name>
<dbReference type="Gene3D" id="2.60.40.1120">
    <property type="entry name" value="Carboxypeptidase-like, regulatory domain"/>
    <property type="match status" value="1"/>
</dbReference>
<gene>
    <name evidence="9" type="ORF">DWW18_16540</name>
</gene>
<organism evidence="9 10">
    <name type="scientific">Butyricimonas virosa</name>
    <dbReference type="NCBI Taxonomy" id="544645"/>
    <lineage>
        <taxon>Bacteria</taxon>
        <taxon>Pseudomonadati</taxon>
        <taxon>Bacteroidota</taxon>
        <taxon>Bacteroidia</taxon>
        <taxon>Bacteroidales</taxon>
        <taxon>Odoribacteraceae</taxon>
        <taxon>Butyricimonas</taxon>
    </lineage>
</organism>
<dbReference type="SUPFAM" id="SSF49464">
    <property type="entry name" value="Carboxypeptidase regulatory domain-like"/>
    <property type="match status" value="1"/>
</dbReference>
<dbReference type="InterPro" id="IPR037066">
    <property type="entry name" value="Plug_dom_sf"/>
</dbReference>
<dbReference type="InterPro" id="IPR039426">
    <property type="entry name" value="TonB-dep_rcpt-like"/>
</dbReference>
<dbReference type="Gene3D" id="2.40.170.20">
    <property type="entry name" value="TonB-dependent receptor, beta-barrel domain"/>
    <property type="match status" value="1"/>
</dbReference>
<dbReference type="InterPro" id="IPR008969">
    <property type="entry name" value="CarboxyPept-like_regulatory"/>
</dbReference>
<dbReference type="EMBL" id="QRZA01000028">
    <property type="protein sequence ID" value="RGV31743.1"/>
    <property type="molecule type" value="Genomic_DNA"/>
</dbReference>
<dbReference type="Pfam" id="PF07715">
    <property type="entry name" value="Plug"/>
    <property type="match status" value="1"/>
</dbReference>
<evidence type="ECO:0000259" key="8">
    <source>
        <dbReference type="Pfam" id="PF07715"/>
    </source>
</evidence>
<accession>A0A412WWG0</accession>
<dbReference type="PROSITE" id="PS52016">
    <property type="entry name" value="TONB_DEPENDENT_REC_3"/>
    <property type="match status" value="1"/>
</dbReference>
<dbReference type="NCBIfam" id="TIGR04057">
    <property type="entry name" value="SusC_RagA_signa"/>
    <property type="match status" value="1"/>
</dbReference>
<comment type="similarity">
    <text evidence="7">Belongs to the TonB-dependent receptor family.</text>
</comment>
<keyword evidence="6 7" id="KW-0998">Cell outer membrane</keyword>
<sequence>MKKRVLEITFCLIVFCFMFNKGHAQAKRITTKFENESLVSVLEKLEAISGRDFFYQRDSVMQGVMINDSFAGATLEGILDKILNGNGFRYEIEGNVVLINHGRELTDVPKRILGQEGKKIVGRVTDKNGEPLPGVTVLVKNTRLGVVTDVDGKFELTLPGLGGVLQFSFIGMKGCEVQIKDFKPLQVVLEEDVTEMEEVVVTGIFNRPRESFTGAVKTVSAKELKNFRGQNLLSTLRNIDPSINMVIDNTLGSNPNREVEITIRGNSSLPTSLEEAENDAANRLNAPLVIVDGFEVTIQKLQDFNDEEIESINILKDASATAIYGARGANGVIVIKTKDPQPGKLKVFFQGGVNLEIPDLSSYDLMNAKDKLSLERMVGLYDAGTPYEDALLKQLYNERLTDALMGETEWIRIPVRVGIGRRLNLRLEGGSEEFRWSASLSNNLTKGVMKGSERNASNASITLSYNYKNLIFRNVVSFDTYKADNGTYGSFATYARLNTYFRAKDEEGRLIKSWTNFPGYSDISNPLVDARLDGENYSRASTIRNIFSIDWTIARGLSLKGQLGISKSFSNKHKYLPAEHSSFSYPGIDTFAKGTYDYTTGEGFAIDGNLTLNYSTVLNEKHSIYTGVYATIMQSKDFAYSFSVQGLLNKNFKDFANALSYKTGTVPSGTDNRAASVGFTGNINYTYDSRYYIDASIRVDGSSQFGRDKRFAPFWSLGLGWNIHNEKFMDKHALFSTFRLRLSLGESGSQQFAPYQARSMYSFSTESRYLVWTSTELMGLGNEKLSWQTTIQYNAGMDVELFNGRLLAGVDCFYKKTRDLLSTIDLKLVHGFNGYTENIGSTENVGYEAMLGGYILRNSGVGLTWNVTGKLAYTRNKILTLSDELKRETEKRRQTSEYGTLFYEGRSQNSIYAVRSLGINPADGKELFLDAEGNVTETWDPAYRVYCGVGEPTYRGSLNSLISYKNLSFNLSFGFHWGGKQYNSTLLDKVEVPVGLEGSGVEQSIINNVDNRVFTERWQKPGDYKFFKGYSDKATRSSSRFVMDDQAFQLQSLSLQYGWRTGFVQKVLHAETVNVSVNMSDLFYLSSIKRERGTDYPFANNIQFALSVIF</sequence>
<dbReference type="Gene3D" id="3.55.50.30">
    <property type="match status" value="1"/>
</dbReference>
<keyword evidence="5 7" id="KW-0472">Membrane</keyword>